<dbReference type="PANTHER" id="PTHR12149">
    <property type="entry name" value="FRUCTOSAMINE 3 KINASE-RELATED PROTEIN"/>
    <property type="match status" value="1"/>
</dbReference>
<feature type="compositionally biased region" description="Pro residues" evidence="2">
    <location>
        <begin position="149"/>
        <end position="158"/>
    </location>
</feature>
<keyword evidence="1 3" id="KW-0418">Kinase</keyword>
<dbReference type="RefSeq" id="WP_239133529.1">
    <property type="nucleotide sequence ID" value="NZ_BONZ01000021.1"/>
</dbReference>
<keyword evidence="4" id="KW-1185">Reference proteome</keyword>
<keyword evidence="1" id="KW-0808">Transferase</keyword>
<dbReference type="PIRSF" id="PIRSF006221">
    <property type="entry name" value="Ketosamine-3-kinase"/>
    <property type="match status" value="1"/>
</dbReference>
<dbReference type="PANTHER" id="PTHR12149:SF8">
    <property type="entry name" value="PROTEIN-RIBULOSAMINE 3-KINASE"/>
    <property type="match status" value="1"/>
</dbReference>
<evidence type="ECO:0000313" key="3">
    <source>
        <dbReference type="EMBL" id="GIH14138.1"/>
    </source>
</evidence>
<dbReference type="EMBL" id="BONZ01000021">
    <property type="protein sequence ID" value="GIH14138.1"/>
    <property type="molecule type" value="Genomic_DNA"/>
</dbReference>
<dbReference type="InterPro" id="IPR016477">
    <property type="entry name" value="Fructo-/Ketosamine-3-kinase"/>
</dbReference>
<protein>
    <submittedName>
        <fullName evidence="3">Fructosamine kinase family protein</fullName>
    </submittedName>
</protein>
<organism evidence="3 4">
    <name type="scientific">Rugosimonospora africana</name>
    <dbReference type="NCBI Taxonomy" id="556532"/>
    <lineage>
        <taxon>Bacteria</taxon>
        <taxon>Bacillati</taxon>
        <taxon>Actinomycetota</taxon>
        <taxon>Actinomycetes</taxon>
        <taxon>Micromonosporales</taxon>
        <taxon>Micromonosporaceae</taxon>
        <taxon>Rugosimonospora</taxon>
    </lineage>
</organism>
<comment type="caution">
    <text evidence="3">The sequence shown here is derived from an EMBL/GenBank/DDBJ whole genome shotgun (WGS) entry which is preliminary data.</text>
</comment>
<name>A0A8J3QRE8_9ACTN</name>
<dbReference type="GO" id="GO:0016301">
    <property type="term" value="F:kinase activity"/>
    <property type="evidence" value="ECO:0007669"/>
    <property type="project" value="UniProtKB-UniRule"/>
</dbReference>
<dbReference type="AlphaFoldDB" id="A0A8J3QRE8"/>
<sequence>MRGNSGAVHPLLAAPVVREIERVVSDHLGRRWTASSFTDLDDRASHPCGLLRGQPFSVFAKLHTEADGVRRCVAELRGLDLLRRLAGVTTPEAVGAGTVPVPAGTVLLLEAVPETPPERRSAGDWRAIGQALARLHRVHDERFGLTPRPSSPERPSPAPDGYFGPLPQDNRPVDENGWAEFYARRRLEPLLRYAVDGGHLPQALARGVERIVARLPEVCGPDPRPALLHGDAQQNNILTGPTGPVLLDPAPYFGHPEVDLAFVDLFQPVPVDVFDGYRELVPIEPGFAQRRELWRLAGYLAVMAVDGGSPFGRSFLPRVADTVARYG</sequence>
<dbReference type="InterPro" id="IPR011009">
    <property type="entry name" value="Kinase-like_dom_sf"/>
</dbReference>
<dbReference type="Pfam" id="PF03881">
    <property type="entry name" value="Fructosamin_kin"/>
    <property type="match status" value="1"/>
</dbReference>
<proteinExistence type="inferred from homology"/>
<evidence type="ECO:0000256" key="2">
    <source>
        <dbReference type="SAM" id="MobiDB-lite"/>
    </source>
</evidence>
<gene>
    <name evidence="3" type="ORF">Raf01_23100</name>
</gene>
<evidence type="ECO:0000313" key="4">
    <source>
        <dbReference type="Proteomes" id="UP000642748"/>
    </source>
</evidence>
<feature type="region of interest" description="Disordered" evidence="2">
    <location>
        <begin position="139"/>
        <end position="171"/>
    </location>
</feature>
<accession>A0A8J3QRE8</accession>
<evidence type="ECO:0000256" key="1">
    <source>
        <dbReference type="PIRNR" id="PIRNR006221"/>
    </source>
</evidence>
<dbReference type="Gene3D" id="3.90.1200.10">
    <property type="match status" value="1"/>
</dbReference>
<reference evidence="3" key="1">
    <citation type="submission" date="2021-01" db="EMBL/GenBank/DDBJ databases">
        <title>Whole genome shotgun sequence of Rugosimonospora africana NBRC 104875.</title>
        <authorList>
            <person name="Komaki H."/>
            <person name="Tamura T."/>
        </authorList>
    </citation>
    <scope>NUCLEOTIDE SEQUENCE</scope>
    <source>
        <strain evidence="3">NBRC 104875</strain>
    </source>
</reference>
<dbReference type="Proteomes" id="UP000642748">
    <property type="component" value="Unassembled WGS sequence"/>
</dbReference>
<dbReference type="SUPFAM" id="SSF56112">
    <property type="entry name" value="Protein kinase-like (PK-like)"/>
    <property type="match status" value="1"/>
</dbReference>
<comment type="similarity">
    <text evidence="1">Belongs to the fructosamine kinase family.</text>
</comment>